<evidence type="ECO:0000313" key="1">
    <source>
        <dbReference type="EMBL" id="SMC83291.1"/>
    </source>
</evidence>
<protein>
    <submittedName>
        <fullName evidence="1">Uncharacterized protein</fullName>
    </submittedName>
</protein>
<dbReference type="AlphaFoldDB" id="A0A1W2CDR6"/>
<sequence>MPREQKYAVQDGDGMESILGNSQYKSGWKRLTREDETEIITAYKKMEPTEKKLTEKVAAEKQEMQKTAEPAALPDSAEILKLLAELNGKIDDLTQYVTSQDDAFNTLLNQMKAEAASGRKGFGFLKK</sequence>
<dbReference type="Proteomes" id="UP000192790">
    <property type="component" value="Unassembled WGS sequence"/>
</dbReference>
<dbReference type="EMBL" id="FWXW01000009">
    <property type="protein sequence ID" value="SMC83291.1"/>
    <property type="molecule type" value="Genomic_DNA"/>
</dbReference>
<accession>A0A1W2CDR6</accession>
<proteinExistence type="predicted"/>
<evidence type="ECO:0000313" key="2">
    <source>
        <dbReference type="Proteomes" id="UP000192790"/>
    </source>
</evidence>
<keyword evidence="2" id="KW-1185">Reference proteome</keyword>
<organism evidence="1 2">
    <name type="scientific">Papillibacter cinnamivorans DSM 12816</name>
    <dbReference type="NCBI Taxonomy" id="1122930"/>
    <lineage>
        <taxon>Bacteria</taxon>
        <taxon>Bacillati</taxon>
        <taxon>Bacillota</taxon>
        <taxon>Clostridia</taxon>
        <taxon>Eubacteriales</taxon>
        <taxon>Oscillospiraceae</taxon>
        <taxon>Papillibacter</taxon>
    </lineage>
</organism>
<gene>
    <name evidence="1" type="ORF">SAMN02745168_2756</name>
</gene>
<reference evidence="1 2" key="1">
    <citation type="submission" date="2017-04" db="EMBL/GenBank/DDBJ databases">
        <authorList>
            <person name="Afonso C.L."/>
            <person name="Miller P.J."/>
            <person name="Scott M.A."/>
            <person name="Spackman E."/>
            <person name="Goraichik I."/>
            <person name="Dimitrov K.M."/>
            <person name="Suarez D.L."/>
            <person name="Swayne D.E."/>
        </authorList>
    </citation>
    <scope>NUCLEOTIDE SEQUENCE [LARGE SCALE GENOMIC DNA]</scope>
    <source>
        <strain evidence="1 2">DSM 12816</strain>
    </source>
</reference>
<name>A0A1W2CDR6_9FIRM</name>